<keyword evidence="5 8" id="KW-0812">Transmembrane</keyword>
<feature type="domain" description="RCK C-terminal" evidence="9">
    <location>
        <begin position="288"/>
        <end position="372"/>
    </location>
</feature>
<gene>
    <name evidence="10" type="ORF">GETHPA_03040</name>
</gene>
<evidence type="ECO:0000256" key="6">
    <source>
        <dbReference type="ARBA" id="ARBA00022989"/>
    </source>
</evidence>
<comment type="caution">
    <text evidence="10">The sequence shown here is derived from an EMBL/GenBank/DDBJ whole genome shotgun (WGS) entry which is preliminary data.</text>
</comment>
<dbReference type="Pfam" id="PF02080">
    <property type="entry name" value="TrkA_C"/>
    <property type="match status" value="1"/>
</dbReference>
<reference evidence="10 11" key="1">
    <citation type="journal article" date="2023" name="Antonie Van Leeuwenhoek">
        <title>Mesoterricola silvestris gen. nov., sp. nov., Mesoterricola sediminis sp. nov., Geothrix oryzae sp. nov., Geothrix edaphica sp. nov., Geothrix rubra sp. nov., and Geothrix limicola sp. nov., six novel members of Acidobacteriota isolated from soils.</title>
        <authorList>
            <person name="Itoh H."/>
            <person name="Sugisawa Y."/>
            <person name="Mise K."/>
            <person name="Xu Z."/>
            <person name="Kuniyasu M."/>
            <person name="Ushijima N."/>
            <person name="Kawano K."/>
            <person name="Kobayashi E."/>
            <person name="Shiratori Y."/>
            <person name="Masuda Y."/>
            <person name="Senoo K."/>
        </authorList>
    </citation>
    <scope>NUCLEOTIDE SEQUENCE [LARGE SCALE GENOMIC DNA]</scope>
    <source>
        <strain evidence="10 11">Red803</strain>
    </source>
</reference>
<feature type="transmembrane region" description="Helical" evidence="8">
    <location>
        <begin position="72"/>
        <end position="94"/>
    </location>
</feature>
<organism evidence="10 11">
    <name type="scientific">Geothrix rubra</name>
    <dbReference type="NCBI Taxonomy" id="2927977"/>
    <lineage>
        <taxon>Bacteria</taxon>
        <taxon>Pseudomonadati</taxon>
        <taxon>Acidobacteriota</taxon>
        <taxon>Holophagae</taxon>
        <taxon>Holophagales</taxon>
        <taxon>Holophagaceae</taxon>
        <taxon>Geothrix</taxon>
    </lineage>
</organism>
<feature type="transmembrane region" description="Helical" evidence="8">
    <location>
        <begin position="474"/>
        <end position="496"/>
    </location>
</feature>
<evidence type="ECO:0000256" key="5">
    <source>
        <dbReference type="ARBA" id="ARBA00022692"/>
    </source>
</evidence>
<protein>
    <submittedName>
        <fullName evidence="10">Transporter</fullName>
    </submittedName>
</protein>
<proteinExistence type="inferred from homology"/>
<keyword evidence="7 8" id="KW-0472">Membrane</keyword>
<dbReference type="PANTHER" id="PTHR30445:SF3">
    <property type="entry name" value="TRANSPORT PROTEIN YIDE-RELATED"/>
    <property type="match status" value="1"/>
</dbReference>
<accession>A0ABQ5Q373</accession>
<evidence type="ECO:0000313" key="10">
    <source>
        <dbReference type="EMBL" id="GLH68771.1"/>
    </source>
</evidence>
<feature type="transmembrane region" description="Helical" evidence="8">
    <location>
        <begin position="106"/>
        <end position="125"/>
    </location>
</feature>
<evidence type="ECO:0000256" key="2">
    <source>
        <dbReference type="ARBA" id="ARBA00009854"/>
    </source>
</evidence>
<dbReference type="InterPro" id="IPR050144">
    <property type="entry name" value="AAE_transporter"/>
</dbReference>
<feature type="transmembrane region" description="Helical" evidence="8">
    <location>
        <begin position="447"/>
        <end position="468"/>
    </location>
</feature>
<evidence type="ECO:0000256" key="1">
    <source>
        <dbReference type="ARBA" id="ARBA00004651"/>
    </source>
</evidence>
<evidence type="ECO:0000256" key="4">
    <source>
        <dbReference type="ARBA" id="ARBA00022475"/>
    </source>
</evidence>
<evidence type="ECO:0000259" key="9">
    <source>
        <dbReference type="PROSITE" id="PS51202"/>
    </source>
</evidence>
<evidence type="ECO:0000313" key="11">
    <source>
        <dbReference type="Proteomes" id="UP001165089"/>
    </source>
</evidence>
<name>A0ABQ5Q373_9BACT</name>
<comment type="similarity">
    <text evidence="2">Belongs to the AAE transporter (TC 2.A.81) family.</text>
</comment>
<feature type="domain" description="RCK C-terminal" evidence="9">
    <location>
        <begin position="205"/>
        <end position="287"/>
    </location>
</feature>
<dbReference type="PROSITE" id="PS51202">
    <property type="entry name" value="RCK_C"/>
    <property type="match status" value="2"/>
</dbReference>
<dbReference type="PANTHER" id="PTHR30445">
    <property type="entry name" value="K(+)_H(+) ANTIPORTER SUBUNIT KHTT"/>
    <property type="match status" value="1"/>
</dbReference>
<keyword evidence="11" id="KW-1185">Reference proteome</keyword>
<dbReference type="SUPFAM" id="SSF116726">
    <property type="entry name" value="TrkA C-terminal domain-like"/>
    <property type="match status" value="2"/>
</dbReference>
<feature type="transmembrane region" description="Helical" evidence="8">
    <location>
        <begin position="541"/>
        <end position="560"/>
    </location>
</feature>
<dbReference type="InterPro" id="IPR006512">
    <property type="entry name" value="YidE_YbjL"/>
</dbReference>
<feature type="transmembrane region" description="Helical" evidence="8">
    <location>
        <begin position="406"/>
        <end position="426"/>
    </location>
</feature>
<dbReference type="EMBL" id="BSDD01000001">
    <property type="protein sequence ID" value="GLH68771.1"/>
    <property type="molecule type" value="Genomic_DNA"/>
</dbReference>
<dbReference type="RefSeq" id="WP_285722365.1">
    <property type="nucleotide sequence ID" value="NZ_BSDD01000001.1"/>
</dbReference>
<evidence type="ECO:0000256" key="7">
    <source>
        <dbReference type="ARBA" id="ARBA00023136"/>
    </source>
</evidence>
<dbReference type="Proteomes" id="UP001165089">
    <property type="component" value="Unassembled WGS sequence"/>
</dbReference>
<evidence type="ECO:0000256" key="3">
    <source>
        <dbReference type="ARBA" id="ARBA00022448"/>
    </source>
</evidence>
<keyword evidence="4" id="KW-1003">Cell membrane</keyword>
<dbReference type="Gene3D" id="3.30.70.1450">
    <property type="entry name" value="Regulator of K+ conductance, C-terminal domain"/>
    <property type="match status" value="2"/>
</dbReference>
<feature type="transmembrane region" description="Helical" evidence="8">
    <location>
        <begin position="132"/>
        <end position="150"/>
    </location>
</feature>
<evidence type="ECO:0000256" key="8">
    <source>
        <dbReference type="SAM" id="Phobius"/>
    </source>
</evidence>
<dbReference type="InterPro" id="IPR006037">
    <property type="entry name" value="RCK_C"/>
</dbReference>
<dbReference type="InterPro" id="IPR036721">
    <property type="entry name" value="RCK_C_sf"/>
</dbReference>
<comment type="subcellular location">
    <subcellularLocation>
        <location evidence="1">Cell membrane</location>
        <topology evidence="1">Multi-pass membrane protein</topology>
    </subcellularLocation>
</comment>
<dbReference type="NCBIfam" id="TIGR01625">
    <property type="entry name" value="YidE_YbjL_dupl"/>
    <property type="match status" value="1"/>
</dbReference>
<feature type="transmembrane region" description="Helical" evidence="8">
    <location>
        <begin position="503"/>
        <end position="521"/>
    </location>
</feature>
<dbReference type="Pfam" id="PF06826">
    <property type="entry name" value="Asp-Al_Ex"/>
    <property type="match status" value="2"/>
</dbReference>
<keyword evidence="3" id="KW-0813">Transport</keyword>
<feature type="transmembrane region" description="Helical" evidence="8">
    <location>
        <begin position="170"/>
        <end position="189"/>
    </location>
</feature>
<keyword evidence="6 8" id="KW-1133">Transmembrane helix</keyword>
<feature type="transmembrane region" description="Helical" evidence="8">
    <location>
        <begin position="380"/>
        <end position="400"/>
    </location>
</feature>
<sequence length="561" mass="60333">MFQHSLLFLAHNPLLLLFAVVALGYPISKLRVAGASFGIASILFAGIALGALVIRPDLDPALKKDISREMKLIYELGLAVFVYAMGLSIAHSFWAAFSREGIKKNAVVFIVMVVSTAAVALLARAVGFNARYAAGLLTGSFTNMPALAGVVDRVKSMPGMGPLEVAQPTVASAIAYPIGVLVPMLILLISPRLFRTSLKEEADGLKEYRTGHHHLEAWTVRVSRAEAESLRKHDICTTHGCRVVFGRVLRKAELLLPGPDFRLRLDDLVTVVGAPEDLEQVARLLGERSHVELDRDQSALDATRIFVSRAEVVGVPLGRLDLVTKHQAIITRVRRGDLWFVPDGDTVLELGDRVRVTTRRDNIEAIEAFFGDSYHALSDVSFLTFAMGLAGGLVLGEVPIPLGGGMVFKLGFAGGPLAIALILGRFHRVGSLVWNFPYGANHTIRQFGLVLFAAGIGLISGEGFRTIVSANPGVLPLFLGSALLICLLADGLTMFLGHKLFRIPLNVMFGIVAGTHTQPVVLGYATHQTGNELPNVGFATVYPLATILKIVLAQVLLGLVA</sequence>
<feature type="transmembrane region" description="Helical" evidence="8">
    <location>
        <begin position="32"/>
        <end position="52"/>
    </location>
</feature>